<organism evidence="2 3">
    <name type="scientific">Senna tora</name>
    <dbReference type="NCBI Taxonomy" id="362788"/>
    <lineage>
        <taxon>Eukaryota</taxon>
        <taxon>Viridiplantae</taxon>
        <taxon>Streptophyta</taxon>
        <taxon>Embryophyta</taxon>
        <taxon>Tracheophyta</taxon>
        <taxon>Spermatophyta</taxon>
        <taxon>Magnoliopsida</taxon>
        <taxon>eudicotyledons</taxon>
        <taxon>Gunneridae</taxon>
        <taxon>Pentapetalae</taxon>
        <taxon>rosids</taxon>
        <taxon>fabids</taxon>
        <taxon>Fabales</taxon>
        <taxon>Fabaceae</taxon>
        <taxon>Caesalpinioideae</taxon>
        <taxon>Cassia clade</taxon>
        <taxon>Senna</taxon>
    </lineage>
</organism>
<sequence>MPSVHVTPQHIHVPASPPAQQSPPRIL</sequence>
<gene>
    <name evidence="2" type="ORF">G2W53_006027</name>
</gene>
<dbReference type="Proteomes" id="UP000634136">
    <property type="component" value="Unassembled WGS sequence"/>
</dbReference>
<accession>A0A834X3U3</accession>
<comment type="caution">
    <text evidence="2">The sequence shown here is derived from an EMBL/GenBank/DDBJ whole genome shotgun (WGS) entry which is preliminary data.</text>
</comment>
<feature type="region of interest" description="Disordered" evidence="1">
    <location>
        <begin position="1"/>
        <end position="27"/>
    </location>
</feature>
<reference evidence="2" key="1">
    <citation type="submission" date="2020-09" db="EMBL/GenBank/DDBJ databases">
        <title>Genome-Enabled Discovery of Anthraquinone Biosynthesis in Senna tora.</title>
        <authorList>
            <person name="Kang S.-H."/>
            <person name="Pandey R.P."/>
            <person name="Lee C.-M."/>
            <person name="Sim J.-S."/>
            <person name="Jeong J.-T."/>
            <person name="Choi B.-S."/>
            <person name="Jung M."/>
            <person name="Ginzburg D."/>
            <person name="Zhao K."/>
            <person name="Won S.Y."/>
            <person name="Oh T.-J."/>
            <person name="Yu Y."/>
            <person name="Kim N.-H."/>
            <person name="Lee O.R."/>
            <person name="Lee T.-H."/>
            <person name="Bashyal P."/>
            <person name="Kim T.-S."/>
            <person name="Lee W.-H."/>
            <person name="Kawkins C."/>
            <person name="Kim C.-K."/>
            <person name="Kim J.S."/>
            <person name="Ahn B.O."/>
            <person name="Rhee S.Y."/>
            <person name="Sohng J.K."/>
        </authorList>
    </citation>
    <scope>NUCLEOTIDE SEQUENCE</scope>
    <source>
        <tissue evidence="2">Leaf</tissue>
    </source>
</reference>
<keyword evidence="3" id="KW-1185">Reference proteome</keyword>
<evidence type="ECO:0000256" key="1">
    <source>
        <dbReference type="SAM" id="MobiDB-lite"/>
    </source>
</evidence>
<dbReference type="AlphaFoldDB" id="A0A834X3U3"/>
<proteinExistence type="predicted"/>
<protein>
    <submittedName>
        <fullName evidence="2">Uncharacterized protein</fullName>
    </submittedName>
</protein>
<feature type="compositionally biased region" description="Pro residues" evidence="1">
    <location>
        <begin position="15"/>
        <end position="27"/>
    </location>
</feature>
<evidence type="ECO:0000313" key="3">
    <source>
        <dbReference type="Proteomes" id="UP000634136"/>
    </source>
</evidence>
<evidence type="ECO:0000313" key="2">
    <source>
        <dbReference type="EMBL" id="KAF7837545.1"/>
    </source>
</evidence>
<name>A0A834X3U3_9FABA</name>
<dbReference type="EMBL" id="JAAIUW010000003">
    <property type="protein sequence ID" value="KAF7837545.1"/>
    <property type="molecule type" value="Genomic_DNA"/>
</dbReference>